<comment type="caution">
    <text evidence="1">The sequence shown here is derived from an EMBL/GenBank/DDBJ whole genome shotgun (WGS) entry which is preliminary data.</text>
</comment>
<dbReference type="OrthoDB" id="6132182at2759"/>
<gene>
    <name evidence="1" type="ORF">BOTNAR_0678g00040</name>
</gene>
<evidence type="ECO:0000313" key="1">
    <source>
        <dbReference type="EMBL" id="TGO45331.1"/>
    </source>
</evidence>
<name>A0A4Z1HAR8_9HELO</name>
<organism evidence="1 2">
    <name type="scientific">Botryotinia narcissicola</name>
    <dbReference type="NCBI Taxonomy" id="278944"/>
    <lineage>
        <taxon>Eukaryota</taxon>
        <taxon>Fungi</taxon>
        <taxon>Dikarya</taxon>
        <taxon>Ascomycota</taxon>
        <taxon>Pezizomycotina</taxon>
        <taxon>Leotiomycetes</taxon>
        <taxon>Helotiales</taxon>
        <taxon>Sclerotiniaceae</taxon>
        <taxon>Botryotinia</taxon>
    </lineage>
</organism>
<keyword evidence="2" id="KW-1185">Reference proteome</keyword>
<reference evidence="1 2" key="1">
    <citation type="submission" date="2017-12" db="EMBL/GenBank/DDBJ databases">
        <title>Comparative genomics of Botrytis spp.</title>
        <authorList>
            <person name="Valero-Jimenez C.A."/>
            <person name="Tapia P."/>
            <person name="Veloso J."/>
            <person name="Silva-Moreno E."/>
            <person name="Staats M."/>
            <person name="Valdes J.H."/>
            <person name="Van Kan J.A.L."/>
        </authorList>
    </citation>
    <scope>NUCLEOTIDE SEQUENCE [LARGE SCALE GENOMIC DNA]</scope>
    <source>
        <strain evidence="1 2">MUCL2120</strain>
    </source>
</reference>
<dbReference type="EMBL" id="PQXJ01000675">
    <property type="protein sequence ID" value="TGO45331.1"/>
    <property type="molecule type" value="Genomic_DNA"/>
</dbReference>
<sequence>MIRLGKLTILGDDPKLRLEWRMLSIKTRKRYIAAVQCLAHSPSRLGLSSSRYDDFVYAHLVSSSILSKCYCNTHHISTWGGRLSSLAPVVYPAVRKCVAK</sequence>
<evidence type="ECO:0000313" key="2">
    <source>
        <dbReference type="Proteomes" id="UP000297452"/>
    </source>
</evidence>
<dbReference type="InterPro" id="IPR008922">
    <property type="entry name" value="Di-copper_centre_dom_sf"/>
</dbReference>
<dbReference type="Proteomes" id="UP000297452">
    <property type="component" value="Unassembled WGS sequence"/>
</dbReference>
<dbReference type="Gene3D" id="1.10.1280.10">
    <property type="entry name" value="Di-copper center containing domain from catechol oxidase"/>
    <property type="match status" value="1"/>
</dbReference>
<dbReference type="AlphaFoldDB" id="A0A4Z1HAR8"/>
<protein>
    <submittedName>
        <fullName evidence="1">Uncharacterized protein</fullName>
    </submittedName>
</protein>
<dbReference type="SUPFAM" id="SSF48056">
    <property type="entry name" value="Di-copper centre-containing domain"/>
    <property type="match status" value="1"/>
</dbReference>
<proteinExistence type="predicted"/>
<accession>A0A4Z1HAR8</accession>